<sequence>MNLSEIIETIKKLVEVRIKIAISKLTDDLSTIITRVAVLILMLLVGLLALLFASFSLAFYLGAQMESIYLGFLTVAAGYLVVLLLLYMIRNTLSLQQTLKSGLTRFIFLFKRKRSL</sequence>
<keyword evidence="3" id="KW-1185">Reference proteome</keyword>
<comment type="caution">
    <text evidence="2">The sequence shown here is derived from an EMBL/GenBank/DDBJ whole genome shotgun (WGS) entry which is preliminary data.</text>
</comment>
<dbReference type="EMBL" id="AQHR01000073">
    <property type="protein sequence ID" value="EON76828.1"/>
    <property type="molecule type" value="Genomic_DNA"/>
</dbReference>
<keyword evidence="1" id="KW-0472">Membrane</keyword>
<dbReference type="Pfam" id="PF07332">
    <property type="entry name" value="Phage_holin_3_6"/>
    <property type="match status" value="1"/>
</dbReference>
<evidence type="ECO:0000256" key="1">
    <source>
        <dbReference type="SAM" id="Phobius"/>
    </source>
</evidence>
<evidence type="ECO:0000313" key="2">
    <source>
        <dbReference type="EMBL" id="EON76828.1"/>
    </source>
</evidence>
<evidence type="ECO:0008006" key="4">
    <source>
        <dbReference type="Google" id="ProtNLM"/>
    </source>
</evidence>
<keyword evidence="1" id="KW-1133">Transmembrane helix</keyword>
<proteinExistence type="predicted"/>
<feature type="transmembrane region" description="Helical" evidence="1">
    <location>
        <begin position="36"/>
        <end position="62"/>
    </location>
</feature>
<dbReference type="RefSeq" id="WP_010854834.1">
    <property type="nucleotide sequence ID" value="NZ_AQHR01000073.1"/>
</dbReference>
<dbReference type="STRING" id="1232681.ADIS_2699"/>
<organism evidence="2 3">
    <name type="scientific">Lunatimonas lonarensis</name>
    <dbReference type="NCBI Taxonomy" id="1232681"/>
    <lineage>
        <taxon>Bacteria</taxon>
        <taxon>Pseudomonadati</taxon>
        <taxon>Bacteroidota</taxon>
        <taxon>Cytophagia</taxon>
        <taxon>Cytophagales</taxon>
        <taxon>Cyclobacteriaceae</taxon>
    </lineage>
</organism>
<dbReference type="Proteomes" id="UP000013909">
    <property type="component" value="Unassembled WGS sequence"/>
</dbReference>
<evidence type="ECO:0000313" key="3">
    <source>
        <dbReference type="Proteomes" id="UP000013909"/>
    </source>
</evidence>
<protein>
    <recommendedName>
        <fullName evidence="4">Transmembrane protein</fullName>
    </recommendedName>
</protein>
<reference evidence="2 3" key="1">
    <citation type="submission" date="2013-02" db="EMBL/GenBank/DDBJ databases">
        <title>A novel strain isolated from Lonar lake, Maharashtra, India.</title>
        <authorList>
            <person name="Singh A."/>
        </authorList>
    </citation>
    <scope>NUCLEOTIDE SEQUENCE [LARGE SCALE GENOMIC DNA]</scope>
    <source>
        <strain evidence="2 3">AK24</strain>
    </source>
</reference>
<keyword evidence="1" id="KW-0812">Transmembrane</keyword>
<name>R7ZS04_9BACT</name>
<dbReference type="AlphaFoldDB" id="R7ZS04"/>
<accession>R7ZS04</accession>
<gene>
    <name evidence="2" type="ORF">ADIS_2699</name>
</gene>
<feature type="transmembrane region" description="Helical" evidence="1">
    <location>
        <begin position="68"/>
        <end position="89"/>
    </location>
</feature>
<dbReference type="InterPro" id="IPR009937">
    <property type="entry name" value="Phage_holin_3_6"/>
</dbReference>